<protein>
    <recommendedName>
        <fullName evidence="10">Major facilitator superfamily (MFS) profile domain-containing protein</fullName>
    </recommendedName>
</protein>
<evidence type="ECO:0000256" key="1">
    <source>
        <dbReference type="ARBA" id="ARBA00004651"/>
    </source>
</evidence>
<dbReference type="Pfam" id="PF07690">
    <property type="entry name" value="MFS_1"/>
    <property type="match status" value="1"/>
</dbReference>
<evidence type="ECO:0000313" key="9">
    <source>
        <dbReference type="Proteomes" id="UP000177235"/>
    </source>
</evidence>
<feature type="transmembrane region" description="Helical" evidence="7">
    <location>
        <begin position="310"/>
        <end position="330"/>
    </location>
</feature>
<feature type="transmembrane region" description="Helical" evidence="7">
    <location>
        <begin position="51"/>
        <end position="68"/>
    </location>
</feature>
<dbReference type="GO" id="GO:0005886">
    <property type="term" value="C:plasma membrane"/>
    <property type="evidence" value="ECO:0007669"/>
    <property type="project" value="UniProtKB-SubCell"/>
</dbReference>
<evidence type="ECO:0000256" key="7">
    <source>
        <dbReference type="SAM" id="Phobius"/>
    </source>
</evidence>
<feature type="transmembrane region" description="Helical" evidence="7">
    <location>
        <begin position="186"/>
        <end position="207"/>
    </location>
</feature>
<dbReference type="InterPro" id="IPR050171">
    <property type="entry name" value="MFS_Transporters"/>
</dbReference>
<evidence type="ECO:0000313" key="8">
    <source>
        <dbReference type="EMBL" id="OGE98867.1"/>
    </source>
</evidence>
<reference evidence="8 9" key="1">
    <citation type="journal article" date="2016" name="Nat. Commun.">
        <title>Thousands of microbial genomes shed light on interconnected biogeochemical processes in an aquifer system.</title>
        <authorList>
            <person name="Anantharaman K."/>
            <person name="Brown C.T."/>
            <person name="Hug L.A."/>
            <person name="Sharon I."/>
            <person name="Castelle C.J."/>
            <person name="Probst A.J."/>
            <person name="Thomas B.C."/>
            <person name="Singh A."/>
            <person name="Wilkins M.J."/>
            <person name="Karaoz U."/>
            <person name="Brodie E.L."/>
            <person name="Williams K.H."/>
            <person name="Hubbard S.S."/>
            <person name="Banfield J.F."/>
        </authorList>
    </citation>
    <scope>NUCLEOTIDE SEQUENCE [LARGE SCALE GENOMIC DNA]</scope>
</reference>
<evidence type="ECO:0000256" key="4">
    <source>
        <dbReference type="ARBA" id="ARBA00022692"/>
    </source>
</evidence>
<comment type="subcellular location">
    <subcellularLocation>
        <location evidence="1">Cell membrane</location>
        <topology evidence="1">Multi-pass membrane protein</topology>
    </subcellularLocation>
</comment>
<feature type="transmembrane region" description="Helical" evidence="7">
    <location>
        <begin position="113"/>
        <end position="131"/>
    </location>
</feature>
<sequence length="355" mass="40737">MVFIFEPIYLYSIGYSIMDILWFFVQVYVWYAILVSFGAEFASRFGYKRSIFVANFFYVVYWFGLFSLKDFPHLWYMVPLLLALQKSFFWPAYDADVALNSKNRQRGREVGMLFSLVQVVFIVGPFLGGFIAHTFGFLWLFCVSAVLMLASAYPLFRSPEIYSKHDFKIKTLWKVIKERETNFFGYWGYAEDLMVMSLWPIFMFIVIPNYRDIGAISMIAGGLGTMLMLYVGQLADKTNKRRLILTSSIFYGITWIFRFLGTTVPAVLAFEVLTKGAKDVLNVPMNSLTFERAAEKDPDYAIAYSVFYEFSLSIGKIITASVGIIILSLVANEITGLFLIFAFAGILTTFYGLLR</sequence>
<dbReference type="AlphaFoldDB" id="A0A1F5Q9S0"/>
<feature type="transmembrane region" description="Helical" evidence="7">
    <location>
        <begin position="74"/>
        <end position="93"/>
    </location>
</feature>
<evidence type="ECO:0000256" key="6">
    <source>
        <dbReference type="ARBA" id="ARBA00023136"/>
    </source>
</evidence>
<keyword evidence="2" id="KW-0813">Transport</keyword>
<feature type="transmembrane region" description="Helical" evidence="7">
    <location>
        <begin position="243"/>
        <end position="261"/>
    </location>
</feature>
<keyword evidence="5 7" id="KW-1133">Transmembrane helix</keyword>
<name>A0A1F5Q9S0_9BACT</name>
<dbReference type="InterPro" id="IPR036259">
    <property type="entry name" value="MFS_trans_sf"/>
</dbReference>
<dbReference type="EMBL" id="MFFF01000025">
    <property type="protein sequence ID" value="OGE98867.1"/>
    <property type="molecule type" value="Genomic_DNA"/>
</dbReference>
<evidence type="ECO:0000256" key="5">
    <source>
        <dbReference type="ARBA" id="ARBA00022989"/>
    </source>
</evidence>
<feature type="transmembrane region" description="Helical" evidence="7">
    <location>
        <begin position="213"/>
        <end position="231"/>
    </location>
</feature>
<dbReference type="SUPFAM" id="SSF103473">
    <property type="entry name" value="MFS general substrate transporter"/>
    <property type="match status" value="1"/>
</dbReference>
<dbReference type="Proteomes" id="UP000177235">
    <property type="component" value="Unassembled WGS sequence"/>
</dbReference>
<keyword evidence="4 7" id="KW-0812">Transmembrane</keyword>
<feature type="transmembrane region" description="Helical" evidence="7">
    <location>
        <begin position="137"/>
        <end position="156"/>
    </location>
</feature>
<feature type="transmembrane region" description="Helical" evidence="7">
    <location>
        <begin position="20"/>
        <end position="39"/>
    </location>
</feature>
<evidence type="ECO:0000256" key="2">
    <source>
        <dbReference type="ARBA" id="ARBA00022448"/>
    </source>
</evidence>
<evidence type="ECO:0000256" key="3">
    <source>
        <dbReference type="ARBA" id="ARBA00022475"/>
    </source>
</evidence>
<dbReference type="PANTHER" id="PTHR23517">
    <property type="entry name" value="RESISTANCE PROTEIN MDTM, PUTATIVE-RELATED-RELATED"/>
    <property type="match status" value="1"/>
</dbReference>
<dbReference type="Gene3D" id="1.20.1250.20">
    <property type="entry name" value="MFS general substrate transporter like domains"/>
    <property type="match status" value="2"/>
</dbReference>
<comment type="caution">
    <text evidence="8">The sequence shown here is derived from an EMBL/GenBank/DDBJ whole genome shotgun (WGS) entry which is preliminary data.</text>
</comment>
<dbReference type="GO" id="GO:0022857">
    <property type="term" value="F:transmembrane transporter activity"/>
    <property type="evidence" value="ECO:0007669"/>
    <property type="project" value="InterPro"/>
</dbReference>
<evidence type="ECO:0008006" key="10">
    <source>
        <dbReference type="Google" id="ProtNLM"/>
    </source>
</evidence>
<keyword evidence="3" id="KW-1003">Cell membrane</keyword>
<accession>A0A1F5Q9S0</accession>
<gene>
    <name evidence="8" type="ORF">A3J05_03180</name>
</gene>
<feature type="transmembrane region" description="Helical" evidence="7">
    <location>
        <begin position="337"/>
        <end position="354"/>
    </location>
</feature>
<proteinExistence type="predicted"/>
<keyword evidence="6 7" id="KW-0472">Membrane</keyword>
<dbReference type="InterPro" id="IPR011701">
    <property type="entry name" value="MFS"/>
</dbReference>
<dbReference type="PANTHER" id="PTHR23517:SF3">
    <property type="entry name" value="INTEGRAL MEMBRANE TRANSPORT PROTEIN"/>
    <property type="match status" value="1"/>
</dbReference>
<organism evidence="8 9">
    <name type="scientific">Candidatus Doudnabacteria bacterium RIFCSPLOWO2_02_FULL_48_13</name>
    <dbReference type="NCBI Taxonomy" id="1817845"/>
    <lineage>
        <taxon>Bacteria</taxon>
        <taxon>Candidatus Doudnaibacteriota</taxon>
    </lineage>
</organism>